<proteinExistence type="inferred from homology"/>
<dbReference type="InterPro" id="IPR000620">
    <property type="entry name" value="EamA_dom"/>
</dbReference>
<dbReference type="Pfam" id="PF00892">
    <property type="entry name" value="EamA"/>
    <property type="match status" value="1"/>
</dbReference>
<evidence type="ECO:0000256" key="2">
    <source>
        <dbReference type="SAM" id="MobiDB-lite"/>
    </source>
</evidence>
<keyword evidence="3" id="KW-0472">Membrane</keyword>
<comment type="similarity">
    <text evidence="1">Belongs to the drug/metabolite transporter (DMT) superfamily. Plant drug/metabolite exporter (P-DME) (TC 2.A.7.4) family.</text>
</comment>
<feature type="transmembrane region" description="Helical" evidence="3">
    <location>
        <begin position="231"/>
        <end position="256"/>
    </location>
</feature>
<feature type="transmembrane region" description="Helical" evidence="3">
    <location>
        <begin position="293"/>
        <end position="312"/>
    </location>
</feature>
<reference evidence="5" key="1">
    <citation type="submission" date="2021-01" db="EMBL/GenBank/DDBJ databases">
        <authorList>
            <person name="Corre E."/>
            <person name="Pelletier E."/>
            <person name="Niang G."/>
            <person name="Scheremetjew M."/>
            <person name="Finn R."/>
            <person name="Kale V."/>
            <person name="Holt S."/>
            <person name="Cochrane G."/>
            <person name="Meng A."/>
            <person name="Brown T."/>
            <person name="Cohen L."/>
        </authorList>
    </citation>
    <scope>NUCLEOTIDE SEQUENCE</scope>
    <source>
        <strain evidence="5">SAG 11-49</strain>
    </source>
</reference>
<keyword evidence="3" id="KW-0812">Transmembrane</keyword>
<feature type="transmembrane region" description="Helical" evidence="3">
    <location>
        <begin position="110"/>
        <end position="131"/>
    </location>
</feature>
<protein>
    <recommendedName>
        <fullName evidence="4">EamA domain-containing protein</fullName>
    </recommendedName>
</protein>
<dbReference type="PANTHER" id="PTHR13146:SF3">
    <property type="entry name" value="EAMA DOMAIN-CONTAINING PROTEIN"/>
    <property type="match status" value="1"/>
</dbReference>
<feature type="transmembrane region" description="Helical" evidence="3">
    <location>
        <begin position="56"/>
        <end position="79"/>
    </location>
</feature>
<dbReference type="AlphaFoldDB" id="A0A7S0S3Q6"/>
<accession>A0A7S0S3Q6</accession>
<feature type="transmembrane region" description="Helical" evidence="3">
    <location>
        <begin position="182"/>
        <end position="204"/>
    </location>
</feature>
<organism evidence="5">
    <name type="scientific">Chlamydomonas leiostraca</name>
    <dbReference type="NCBI Taxonomy" id="1034604"/>
    <lineage>
        <taxon>Eukaryota</taxon>
        <taxon>Viridiplantae</taxon>
        <taxon>Chlorophyta</taxon>
        <taxon>core chlorophytes</taxon>
        <taxon>Chlorophyceae</taxon>
        <taxon>CS clade</taxon>
        <taxon>Chlamydomonadales</taxon>
        <taxon>Chlamydomonadaceae</taxon>
        <taxon>Chlamydomonas</taxon>
    </lineage>
</organism>
<dbReference type="GO" id="GO:0016020">
    <property type="term" value="C:membrane"/>
    <property type="evidence" value="ECO:0007669"/>
    <property type="project" value="InterPro"/>
</dbReference>
<dbReference type="InterPro" id="IPR037185">
    <property type="entry name" value="EmrE-like"/>
</dbReference>
<feature type="transmembrane region" description="Helical" evidence="3">
    <location>
        <begin position="268"/>
        <end position="287"/>
    </location>
</feature>
<dbReference type="Gene3D" id="1.10.3730.20">
    <property type="match status" value="1"/>
</dbReference>
<keyword evidence="3" id="KW-1133">Transmembrane helix</keyword>
<evidence type="ECO:0000313" key="5">
    <source>
        <dbReference type="EMBL" id="CAD8695673.1"/>
    </source>
</evidence>
<dbReference type="PANTHER" id="PTHR13146">
    <property type="match status" value="1"/>
</dbReference>
<dbReference type="SUPFAM" id="SSF103481">
    <property type="entry name" value="Multidrug resistance efflux transporter EmrE"/>
    <property type="match status" value="1"/>
</dbReference>
<evidence type="ECO:0000256" key="3">
    <source>
        <dbReference type="SAM" id="Phobius"/>
    </source>
</evidence>
<dbReference type="EMBL" id="HBFB01035363">
    <property type="protein sequence ID" value="CAD8695673.1"/>
    <property type="molecule type" value="Transcribed_RNA"/>
</dbReference>
<feature type="transmembrane region" description="Helical" evidence="3">
    <location>
        <begin position="151"/>
        <end position="170"/>
    </location>
</feature>
<evidence type="ECO:0000259" key="4">
    <source>
        <dbReference type="Pfam" id="PF00892"/>
    </source>
</evidence>
<feature type="region of interest" description="Disordered" evidence="2">
    <location>
        <begin position="394"/>
        <end position="421"/>
    </location>
</feature>
<name>A0A7S0S3Q6_9CHLO</name>
<sequence>MTSVMFLGMSMCLPLAFYNDAKRKKQRAAASEIEAPLLGGDALPAGPKHSELQQTLMLAIPTFFDLLATILMNVGLLYVTASVYQMMRGAEMLFAAFFAVTFLGRRLNKYHLGGILCCVAGVTMVGTSSYLSGEGSATQDISPEKNLMGMGLIIVSQAVQAAQLTFEDFFMADLNIEPMKIVGYEGLFGAIGTLGIMAPIAYYLPGVEGEGIHENIVDTVAMIGNSRALQVILLVDMVALLLYNVSGMLVTGHLGAVFRTVLETTRTLFVWLVDLLLFYTPLGLGKLGESWSVYSYLQAAGFVVLVAGTLVYGRGDEEGVRQEMADALAVAAAQEPVAQTAPEATAYAPVGTAPAPGAPAAIPVRAAVPVPTTAPMDMHPSSFKATHTIMSGSYSRSLGRNPGSYMRASHMRAGNADDSHH</sequence>
<gene>
    <name evidence="5" type="ORF">CLEI1391_LOCUS19859</name>
</gene>
<feature type="domain" description="EamA" evidence="4">
    <location>
        <begin position="50"/>
        <end position="125"/>
    </location>
</feature>
<evidence type="ECO:0000256" key="1">
    <source>
        <dbReference type="ARBA" id="ARBA00007635"/>
    </source>
</evidence>